<dbReference type="Gene3D" id="1.10.3720.10">
    <property type="entry name" value="MetI-like"/>
    <property type="match status" value="1"/>
</dbReference>
<gene>
    <name evidence="11" type="ORF">GCM10011363_22620</name>
</gene>
<feature type="domain" description="ABC transmembrane type-1" evidence="10">
    <location>
        <begin position="378"/>
        <end position="586"/>
    </location>
</feature>
<evidence type="ECO:0000256" key="8">
    <source>
        <dbReference type="RuleBase" id="RU363032"/>
    </source>
</evidence>
<dbReference type="PANTHER" id="PTHR42929">
    <property type="entry name" value="INNER MEMBRANE ABC TRANSPORTER PERMEASE PROTEIN YDCU-RELATED-RELATED"/>
    <property type="match status" value="1"/>
</dbReference>
<dbReference type="PANTHER" id="PTHR42929:SF5">
    <property type="entry name" value="ABC TRANSPORTER PERMEASE PROTEIN"/>
    <property type="match status" value="1"/>
</dbReference>
<comment type="caution">
    <text evidence="11">The sequence shown here is derived from an EMBL/GenBank/DDBJ whole genome shotgun (WGS) entry which is preliminary data.</text>
</comment>
<keyword evidence="12" id="KW-1185">Reference proteome</keyword>
<evidence type="ECO:0000256" key="7">
    <source>
        <dbReference type="ARBA" id="ARBA00023136"/>
    </source>
</evidence>
<feature type="transmembrane region" description="Helical" evidence="8">
    <location>
        <begin position="382"/>
        <end position="404"/>
    </location>
</feature>
<evidence type="ECO:0000313" key="11">
    <source>
        <dbReference type="EMBL" id="GGC05399.1"/>
    </source>
</evidence>
<feature type="transmembrane region" description="Helical" evidence="8">
    <location>
        <begin position="54"/>
        <end position="74"/>
    </location>
</feature>
<feature type="transmembrane region" description="Helical" evidence="8">
    <location>
        <begin position="466"/>
        <end position="487"/>
    </location>
</feature>
<evidence type="ECO:0000256" key="6">
    <source>
        <dbReference type="ARBA" id="ARBA00022989"/>
    </source>
</evidence>
<evidence type="ECO:0000256" key="5">
    <source>
        <dbReference type="ARBA" id="ARBA00022692"/>
    </source>
</evidence>
<evidence type="ECO:0000256" key="2">
    <source>
        <dbReference type="ARBA" id="ARBA00007069"/>
    </source>
</evidence>
<evidence type="ECO:0000313" key="12">
    <source>
        <dbReference type="Proteomes" id="UP000645462"/>
    </source>
</evidence>
<name>A0ABQ1KQQ0_9RHOB</name>
<reference evidence="12" key="1">
    <citation type="journal article" date="2019" name="Int. J. Syst. Evol. Microbiol.">
        <title>The Global Catalogue of Microorganisms (GCM) 10K type strain sequencing project: providing services to taxonomists for standard genome sequencing and annotation.</title>
        <authorList>
            <consortium name="The Broad Institute Genomics Platform"/>
            <consortium name="The Broad Institute Genome Sequencing Center for Infectious Disease"/>
            <person name="Wu L."/>
            <person name="Ma J."/>
        </authorList>
    </citation>
    <scope>NUCLEOTIDE SEQUENCE [LARGE SCALE GENOMIC DNA]</scope>
    <source>
        <strain evidence="12">CGMCC 1.12478</strain>
    </source>
</reference>
<dbReference type="CDD" id="cd06261">
    <property type="entry name" value="TM_PBP2"/>
    <property type="match status" value="1"/>
</dbReference>
<evidence type="ECO:0000256" key="1">
    <source>
        <dbReference type="ARBA" id="ARBA00004651"/>
    </source>
</evidence>
<feature type="region of interest" description="Disordered" evidence="9">
    <location>
        <begin position="1"/>
        <end position="27"/>
    </location>
</feature>
<evidence type="ECO:0000259" key="10">
    <source>
        <dbReference type="PROSITE" id="PS50928"/>
    </source>
</evidence>
<keyword evidence="5 8" id="KW-0812">Transmembrane</keyword>
<keyword evidence="4" id="KW-1003">Cell membrane</keyword>
<accession>A0ABQ1KQQ0</accession>
<dbReference type="Pfam" id="PF00528">
    <property type="entry name" value="BPD_transp_1"/>
    <property type="match status" value="1"/>
</dbReference>
<dbReference type="RefSeq" id="WP_188482164.1">
    <property type="nucleotide sequence ID" value="NZ_BMFC01000005.1"/>
</dbReference>
<sequence length="599" mass="66494">MTDAATEPDKITGPTPDNALRAADKADSGPVLAADGRPLKQSLNRALRAQKIRALALIAPLLLFVLVSFIAPIGDMLFRSVENQIVEDTMPRTVQVISRWDPATDETPDEMVYQAAYFDLFFSAEARRHTRLGQRLNYESTGMSSMFRSIGRDLDEFGEPYQDAIEASDPRWEEAGFWYDLMSGEGANDLLESRRDSYMRLMGQSQRTVFGDVTCGIGSVFGNPCDIALEDVPLEFSLSNDITEFLPLTAEAYSDFTVFTVLDEGDVVAEEEPWEAVYTALGIDLKAKSQAEIQAYNGTGADALQAAYTALAEVEDISFRDQFIDADPDWGIQQPWQVLQTYSAAYTPGYFLNAVDMQKSPQGWELRPENQRIYGLLFQRTLFMSLVITFSCILLGYPIAYLLSNLPARKANLLMILVLLPFWTSLLVRTSAWKVMLQQQGVINDVLVWLGLVVDDGRLVMINNQFGTIVAMTHILLPFMILPMYSVMSTIPQSYVRAAKSLGATNWTTFWRVYFPQSVPGIGAGSILVFILSIGYYITPEIVGGTSGIFISNRIAYHISSSLNWGLAAALGTILLIVVLALYWAYDRIVGIDNVKLGG</sequence>
<evidence type="ECO:0000256" key="4">
    <source>
        <dbReference type="ARBA" id="ARBA00022475"/>
    </source>
</evidence>
<keyword evidence="3 8" id="KW-0813">Transport</keyword>
<dbReference type="PROSITE" id="PS50928">
    <property type="entry name" value="ABC_TM1"/>
    <property type="match status" value="1"/>
</dbReference>
<keyword evidence="7 8" id="KW-0472">Membrane</keyword>
<dbReference type="Proteomes" id="UP000645462">
    <property type="component" value="Unassembled WGS sequence"/>
</dbReference>
<dbReference type="SUPFAM" id="SSF161098">
    <property type="entry name" value="MetI-like"/>
    <property type="match status" value="1"/>
</dbReference>
<feature type="transmembrane region" description="Helical" evidence="8">
    <location>
        <begin position="519"/>
        <end position="538"/>
    </location>
</feature>
<dbReference type="EMBL" id="BMFC01000005">
    <property type="protein sequence ID" value="GGC05399.1"/>
    <property type="molecule type" value="Genomic_DNA"/>
</dbReference>
<organism evidence="11 12">
    <name type="scientific">Marivita lacus</name>
    <dbReference type="NCBI Taxonomy" id="1323742"/>
    <lineage>
        <taxon>Bacteria</taxon>
        <taxon>Pseudomonadati</taxon>
        <taxon>Pseudomonadota</taxon>
        <taxon>Alphaproteobacteria</taxon>
        <taxon>Rhodobacterales</taxon>
        <taxon>Roseobacteraceae</taxon>
        <taxon>Marivita</taxon>
    </lineage>
</organism>
<feature type="transmembrane region" description="Helical" evidence="8">
    <location>
        <begin position="411"/>
        <end position="428"/>
    </location>
</feature>
<dbReference type="InterPro" id="IPR035906">
    <property type="entry name" value="MetI-like_sf"/>
</dbReference>
<evidence type="ECO:0000256" key="3">
    <source>
        <dbReference type="ARBA" id="ARBA00022448"/>
    </source>
</evidence>
<dbReference type="InterPro" id="IPR000515">
    <property type="entry name" value="MetI-like"/>
</dbReference>
<evidence type="ECO:0000256" key="9">
    <source>
        <dbReference type="SAM" id="MobiDB-lite"/>
    </source>
</evidence>
<comment type="subcellular location">
    <subcellularLocation>
        <location evidence="1 8">Cell membrane</location>
        <topology evidence="1 8">Multi-pass membrane protein</topology>
    </subcellularLocation>
</comment>
<keyword evidence="6 8" id="KW-1133">Transmembrane helix</keyword>
<protein>
    <recommendedName>
        <fullName evidence="10">ABC transmembrane type-1 domain-containing protein</fullName>
    </recommendedName>
</protein>
<proteinExistence type="inferred from homology"/>
<feature type="transmembrane region" description="Helical" evidence="8">
    <location>
        <begin position="565"/>
        <end position="586"/>
    </location>
</feature>
<comment type="similarity">
    <text evidence="2">Belongs to the binding-protein-dependent transport system permease family. CysTW subfamily.</text>
</comment>